<dbReference type="Pfam" id="PF03060">
    <property type="entry name" value="NMO"/>
    <property type="match status" value="1"/>
</dbReference>
<dbReference type="Proteomes" id="UP001358417">
    <property type="component" value="Unassembled WGS sequence"/>
</dbReference>
<keyword evidence="2" id="KW-1185">Reference proteome</keyword>
<dbReference type="Gene3D" id="3.20.20.70">
    <property type="entry name" value="Aldolase class I"/>
    <property type="match status" value="1"/>
</dbReference>
<organism evidence="1 2">
    <name type="scientific">Exophiala bonariae</name>
    <dbReference type="NCBI Taxonomy" id="1690606"/>
    <lineage>
        <taxon>Eukaryota</taxon>
        <taxon>Fungi</taxon>
        <taxon>Dikarya</taxon>
        <taxon>Ascomycota</taxon>
        <taxon>Pezizomycotina</taxon>
        <taxon>Eurotiomycetes</taxon>
        <taxon>Chaetothyriomycetidae</taxon>
        <taxon>Chaetothyriales</taxon>
        <taxon>Herpotrichiellaceae</taxon>
        <taxon>Exophiala</taxon>
    </lineage>
</organism>
<dbReference type="SUPFAM" id="SSF51412">
    <property type="entry name" value="Inosine monophosphate dehydrogenase (IMPDH)"/>
    <property type="match status" value="1"/>
</dbReference>
<dbReference type="AlphaFoldDB" id="A0AAV9NDJ7"/>
<sequence>MPRTLKEQLPWTQSPIIANAPMGGFAGGALAAAVTAAGGLGQIGAVVDMGELERELTLAQKSLPRSKSNGDTSNNNTISCSSTTLPIGVGLLTFILKLESVLPLLQRFQPSVIWLFAASELNDYTTWTRSLHAALPHSSIWIQVGSASAALTVARGDASDASTQPDALVLQGSDAGGHGFEHSASIVSLVPETLDLLAAHGLSALPVLAAGGIADARGAAAAFALGAAGVVLGTRFLAARETIVPHEAYRDAVLSAKDGSTSTVRSKVFDNVKGPNIWPGEYDGRSLVTRSYTDFVDGVDIGVVRERHADAAKRADAGFADTTDGEAKSSGNGAGRRANVWAGASVGLVNELQDAGDVVREVRKGVDEALKAARARL</sequence>
<evidence type="ECO:0000313" key="2">
    <source>
        <dbReference type="Proteomes" id="UP001358417"/>
    </source>
</evidence>
<proteinExistence type="predicted"/>
<comment type="caution">
    <text evidence="1">The sequence shown here is derived from an EMBL/GenBank/DDBJ whole genome shotgun (WGS) entry which is preliminary data.</text>
</comment>
<evidence type="ECO:0008006" key="3">
    <source>
        <dbReference type="Google" id="ProtNLM"/>
    </source>
</evidence>
<reference evidence="1 2" key="1">
    <citation type="submission" date="2023-08" db="EMBL/GenBank/DDBJ databases">
        <title>Black Yeasts Isolated from many extreme environments.</title>
        <authorList>
            <person name="Coleine C."/>
            <person name="Stajich J.E."/>
            <person name="Selbmann L."/>
        </authorList>
    </citation>
    <scope>NUCLEOTIDE SEQUENCE [LARGE SCALE GENOMIC DNA]</scope>
    <source>
        <strain evidence="1 2">CCFEE 5792</strain>
    </source>
</reference>
<dbReference type="EMBL" id="JAVRRD010000009">
    <property type="protein sequence ID" value="KAK5055188.1"/>
    <property type="molecule type" value="Genomic_DNA"/>
</dbReference>
<dbReference type="RefSeq" id="XP_064707619.1">
    <property type="nucleotide sequence ID" value="XM_064856443.1"/>
</dbReference>
<protein>
    <recommendedName>
        <fullName evidence="3">Nitronate monooxygenase domain-containing protein</fullName>
    </recommendedName>
</protein>
<accession>A0AAV9NDJ7</accession>
<name>A0AAV9NDJ7_9EURO</name>
<dbReference type="PANTHER" id="PTHR32332">
    <property type="entry name" value="2-NITROPROPANE DIOXYGENASE"/>
    <property type="match status" value="1"/>
</dbReference>
<gene>
    <name evidence="1" type="ORF">LTR84_012937</name>
</gene>
<dbReference type="PANTHER" id="PTHR32332:SF34">
    <property type="entry name" value="2-NITROPROPANE DIOXYGENASE FAMILY, PUTATIVE-RELATED"/>
    <property type="match status" value="1"/>
</dbReference>
<evidence type="ECO:0000313" key="1">
    <source>
        <dbReference type="EMBL" id="KAK5055188.1"/>
    </source>
</evidence>
<dbReference type="GeneID" id="89981074"/>
<dbReference type="InterPro" id="IPR013785">
    <property type="entry name" value="Aldolase_TIM"/>
</dbReference>